<keyword evidence="2" id="KW-0732">Signal</keyword>
<reference evidence="4" key="1">
    <citation type="journal article" date="2019" name="Int. J. Syst. Evol. Microbiol.">
        <title>The Global Catalogue of Microorganisms (GCM) 10K type strain sequencing project: providing services to taxonomists for standard genome sequencing and annotation.</title>
        <authorList>
            <consortium name="The Broad Institute Genomics Platform"/>
            <consortium name="The Broad Institute Genome Sequencing Center for Infectious Disease"/>
            <person name="Wu L."/>
            <person name="Ma J."/>
        </authorList>
    </citation>
    <scope>NUCLEOTIDE SEQUENCE [LARGE SCALE GENOMIC DNA]</scope>
    <source>
        <strain evidence="4">JCM 16961</strain>
    </source>
</reference>
<accession>A0ABP7DJP9</accession>
<sequence length="181" mass="18027">MKKFDRRPLALVAATLLLGLAACGPGDGGQNGTGDDSAATAPTAAGTEGTTDAPAPGSESGSDADGADRRIDVEAIGDGPIGLTTAEAAQNGDDASGRLITGPGGCFAVVDNAEPQLLLFPEDAEFVLRDGQPSVTTSGLGTVEVGKQFDFSAEAVALEDTAGIPDRCTHGEATEVLLLAE</sequence>
<protein>
    <submittedName>
        <fullName evidence="3">Uncharacterized protein</fullName>
    </submittedName>
</protein>
<feature type="signal peptide" evidence="2">
    <location>
        <begin position="1"/>
        <end position="21"/>
    </location>
</feature>
<feature type="compositionally biased region" description="Low complexity" evidence="1">
    <location>
        <begin position="33"/>
        <end position="57"/>
    </location>
</feature>
<comment type="caution">
    <text evidence="3">The sequence shown here is derived from an EMBL/GenBank/DDBJ whole genome shotgun (WGS) entry which is preliminary data.</text>
</comment>
<name>A0ABP7DJP9_9MICC</name>
<proteinExistence type="predicted"/>
<dbReference type="EMBL" id="BAABCJ010000002">
    <property type="protein sequence ID" value="GAA3705143.1"/>
    <property type="molecule type" value="Genomic_DNA"/>
</dbReference>
<evidence type="ECO:0000313" key="4">
    <source>
        <dbReference type="Proteomes" id="UP001501536"/>
    </source>
</evidence>
<feature type="region of interest" description="Disordered" evidence="1">
    <location>
        <begin position="24"/>
        <end position="68"/>
    </location>
</feature>
<dbReference type="Proteomes" id="UP001501536">
    <property type="component" value="Unassembled WGS sequence"/>
</dbReference>
<gene>
    <name evidence="3" type="ORF">GCM10022377_18580</name>
</gene>
<evidence type="ECO:0000256" key="1">
    <source>
        <dbReference type="SAM" id="MobiDB-lite"/>
    </source>
</evidence>
<organism evidence="3 4">
    <name type="scientific">Zhihengliuella alba</name>
    <dbReference type="NCBI Taxonomy" id="547018"/>
    <lineage>
        <taxon>Bacteria</taxon>
        <taxon>Bacillati</taxon>
        <taxon>Actinomycetota</taxon>
        <taxon>Actinomycetes</taxon>
        <taxon>Micrococcales</taxon>
        <taxon>Micrococcaceae</taxon>
        <taxon>Zhihengliuella</taxon>
    </lineage>
</organism>
<evidence type="ECO:0000256" key="2">
    <source>
        <dbReference type="SAM" id="SignalP"/>
    </source>
</evidence>
<feature type="chain" id="PRO_5047441897" evidence="2">
    <location>
        <begin position="22"/>
        <end position="181"/>
    </location>
</feature>
<dbReference type="RefSeq" id="WP_344883285.1">
    <property type="nucleotide sequence ID" value="NZ_BAABCJ010000002.1"/>
</dbReference>
<keyword evidence="4" id="KW-1185">Reference proteome</keyword>
<evidence type="ECO:0000313" key="3">
    <source>
        <dbReference type="EMBL" id="GAA3705143.1"/>
    </source>
</evidence>
<dbReference type="PROSITE" id="PS51257">
    <property type="entry name" value="PROKAR_LIPOPROTEIN"/>
    <property type="match status" value="1"/>
</dbReference>